<protein>
    <submittedName>
        <fullName evidence="2">ABC transporter, permease protein (Cluster 3, basic aa/glutamine/opines)</fullName>
    </submittedName>
</protein>
<dbReference type="EMBL" id="CADCTH010000238">
    <property type="protein sequence ID" value="CAA9246378.1"/>
    <property type="molecule type" value="Genomic_DNA"/>
</dbReference>
<feature type="compositionally biased region" description="Basic residues" evidence="1">
    <location>
        <begin position="102"/>
        <end position="123"/>
    </location>
</feature>
<feature type="compositionally biased region" description="Low complexity" evidence="1">
    <location>
        <begin position="133"/>
        <end position="143"/>
    </location>
</feature>
<sequence>GRPVRQPRRVPDPLRRHHRPVRVLGDRVADPGRRPRGHAREPGARDARHRHGLRDPAAQHATDARAVLLRPRVHQALLLPAVLPPGRHRALALHGGLRVRDRARRHQHRVRGPGRGRPRARVRLHPDPHARRAAPGGALGHAAADQRADRAAQEHDRRRRLLGVRGRRVLPRGQRARRLHPGRPPLGRARVRRARHPPDGAAAPAREALERGPV</sequence>
<evidence type="ECO:0000313" key="2">
    <source>
        <dbReference type="EMBL" id="CAA9246378.1"/>
    </source>
</evidence>
<dbReference type="AlphaFoldDB" id="A0A6J4IA50"/>
<proteinExistence type="predicted"/>
<evidence type="ECO:0000256" key="1">
    <source>
        <dbReference type="SAM" id="MobiDB-lite"/>
    </source>
</evidence>
<feature type="region of interest" description="Disordered" evidence="1">
    <location>
        <begin position="102"/>
        <end position="214"/>
    </location>
</feature>
<name>A0A6J4IA50_9PSEU</name>
<feature type="compositionally biased region" description="Basic and acidic residues" evidence="1">
    <location>
        <begin position="24"/>
        <end position="46"/>
    </location>
</feature>
<organism evidence="2">
    <name type="scientific">uncultured Actinomycetospora sp</name>
    <dbReference type="NCBI Taxonomy" id="1135996"/>
    <lineage>
        <taxon>Bacteria</taxon>
        <taxon>Bacillati</taxon>
        <taxon>Actinomycetota</taxon>
        <taxon>Actinomycetes</taxon>
        <taxon>Pseudonocardiales</taxon>
        <taxon>Pseudonocardiaceae</taxon>
        <taxon>Actinomycetospora</taxon>
        <taxon>environmental samples</taxon>
    </lineage>
</organism>
<accession>A0A6J4IA50</accession>
<gene>
    <name evidence="2" type="ORF">AVDCRST_MAG54-1776</name>
</gene>
<feature type="compositionally biased region" description="Basic and acidic residues" evidence="1">
    <location>
        <begin position="144"/>
        <end position="156"/>
    </location>
</feature>
<reference evidence="2" key="1">
    <citation type="submission" date="2020-02" db="EMBL/GenBank/DDBJ databases">
        <authorList>
            <person name="Meier V. D."/>
        </authorList>
    </citation>
    <scope>NUCLEOTIDE SEQUENCE</scope>
    <source>
        <strain evidence="2">AVDCRST_MAG54</strain>
    </source>
</reference>
<feature type="compositionally biased region" description="Basic residues" evidence="1">
    <location>
        <begin position="157"/>
        <end position="181"/>
    </location>
</feature>
<feature type="non-terminal residue" evidence="2">
    <location>
        <position position="1"/>
    </location>
</feature>
<feature type="non-terminal residue" evidence="2">
    <location>
        <position position="214"/>
    </location>
</feature>
<feature type="region of interest" description="Disordered" evidence="1">
    <location>
        <begin position="1"/>
        <end position="59"/>
    </location>
</feature>